<gene>
    <name evidence="2" type="ORF">Q9L58_010869</name>
</gene>
<accession>A0ABR3G2X7</accession>
<organism evidence="2 3">
    <name type="scientific">Discina gigas</name>
    <dbReference type="NCBI Taxonomy" id="1032678"/>
    <lineage>
        <taxon>Eukaryota</taxon>
        <taxon>Fungi</taxon>
        <taxon>Dikarya</taxon>
        <taxon>Ascomycota</taxon>
        <taxon>Pezizomycotina</taxon>
        <taxon>Pezizomycetes</taxon>
        <taxon>Pezizales</taxon>
        <taxon>Discinaceae</taxon>
        <taxon>Discina</taxon>
    </lineage>
</organism>
<dbReference type="SUPFAM" id="SSF52540">
    <property type="entry name" value="P-loop containing nucleoside triphosphate hydrolases"/>
    <property type="match status" value="1"/>
</dbReference>
<dbReference type="InterPro" id="IPR027417">
    <property type="entry name" value="P-loop_NTPase"/>
</dbReference>
<reference evidence="2 3" key="1">
    <citation type="submission" date="2024-02" db="EMBL/GenBank/DDBJ databases">
        <title>Discinaceae phylogenomics.</title>
        <authorList>
            <person name="Dirks A.C."/>
            <person name="James T.Y."/>
        </authorList>
    </citation>
    <scope>NUCLEOTIDE SEQUENCE [LARGE SCALE GENOMIC DNA]</scope>
    <source>
        <strain evidence="2 3">ACD0624</strain>
    </source>
</reference>
<evidence type="ECO:0000313" key="2">
    <source>
        <dbReference type="EMBL" id="KAL0630284.1"/>
    </source>
</evidence>
<protein>
    <recommendedName>
        <fullName evidence="1">Novel STAND NTPase 5 domain-containing protein</fullName>
    </recommendedName>
</protein>
<comment type="caution">
    <text evidence="2">The sequence shown here is derived from an EMBL/GenBank/DDBJ whole genome shotgun (WGS) entry which is preliminary data.</text>
</comment>
<keyword evidence="3" id="KW-1185">Reference proteome</keyword>
<dbReference type="Pfam" id="PF25199">
    <property type="entry name" value="nSTAND_NTPase5"/>
    <property type="match status" value="1"/>
</dbReference>
<dbReference type="Proteomes" id="UP001447188">
    <property type="component" value="Unassembled WGS sequence"/>
</dbReference>
<feature type="domain" description="Novel STAND NTPase 5" evidence="1">
    <location>
        <begin position="2"/>
        <end position="136"/>
    </location>
</feature>
<sequence>MFNGAPATYADINLGATFERAQTNNNVSRLMEAELPLITIVGAAGVGKTTFARQLLLALEQKQIFAFEHKNDFPFLSQPWIAFEAELRSKGLQAVLLLDECTRYLRQVNLFIDHLASLATSSLKVVMTANAAQWAPRIKTAAIFSKGNVVTLSKLIDSELNSLVNLVQFNSVVANLVHPNFRNLNRQTQYSRLRQRCSADMFVCLKNIFANDSLDNILLNEYDELTEGMQEYYRYVAALESAGMRVHRQLIMRMLELQADQVTSVLGGLQGIVDEFDIDARNGLFAWSTRHLVIARKITEYKFSSQEEQEELFSLIISHINPAVKTELQSIRDICDNDHGI</sequence>
<dbReference type="InterPro" id="IPR057574">
    <property type="entry name" value="nSTAND_NTPase5_dom"/>
</dbReference>
<proteinExistence type="predicted"/>
<evidence type="ECO:0000259" key="1">
    <source>
        <dbReference type="Pfam" id="PF25199"/>
    </source>
</evidence>
<name>A0ABR3G2X7_9PEZI</name>
<dbReference type="EMBL" id="JBBBZM010000860">
    <property type="protein sequence ID" value="KAL0630284.1"/>
    <property type="molecule type" value="Genomic_DNA"/>
</dbReference>
<evidence type="ECO:0000313" key="3">
    <source>
        <dbReference type="Proteomes" id="UP001447188"/>
    </source>
</evidence>
<feature type="non-terminal residue" evidence="2">
    <location>
        <position position="341"/>
    </location>
</feature>
<dbReference type="Gene3D" id="3.40.50.300">
    <property type="entry name" value="P-loop containing nucleotide triphosphate hydrolases"/>
    <property type="match status" value="1"/>
</dbReference>